<dbReference type="InterPro" id="IPR000601">
    <property type="entry name" value="PKD_dom"/>
</dbReference>
<dbReference type="Pfam" id="PF04151">
    <property type="entry name" value="PPC"/>
    <property type="match status" value="2"/>
</dbReference>
<dbReference type="SUPFAM" id="SSF49299">
    <property type="entry name" value="PKD domain"/>
    <property type="match status" value="1"/>
</dbReference>
<dbReference type="Gene3D" id="2.60.40.10">
    <property type="entry name" value="Immunoglobulins"/>
    <property type="match status" value="1"/>
</dbReference>
<dbReference type="InterPro" id="IPR017868">
    <property type="entry name" value="Filamin/ABP280_repeat-like"/>
</dbReference>
<dbReference type="PROSITE" id="PS50194">
    <property type="entry name" value="FILAMIN_REPEAT"/>
    <property type="match status" value="1"/>
</dbReference>
<dbReference type="Gene3D" id="2.60.120.380">
    <property type="match status" value="5"/>
</dbReference>
<evidence type="ECO:0000313" key="3">
    <source>
        <dbReference type="EMBL" id="SEH53147.1"/>
    </source>
</evidence>
<dbReference type="CDD" id="cd00146">
    <property type="entry name" value="PKD"/>
    <property type="match status" value="1"/>
</dbReference>
<sequence>MFGLIRARHTAHIALTVILVLSVLASASGPVAATGAYEPNDDFDTAKSITSGFSGDTRIGPDDQDYYAIDLAEGETVDVTVRNAKDADVSVDLELYGPTGESRNIGEDLSTDISDQTRHRIGYEADESGTYYVLVDGAGGSSDPAASYTIDVVTAQNDRFEPNGVIDNATEITAGTFTDLTLLSGDTDYYAVTLGAGETINATVRNDKDAAFDPNVELVDSSGDRIEIAEELSTQIADRTKYRLGYEVDTAGTYYLVISGSEYDEHDVGYTLDVDVASNDRFEPNGVTDKATEITAGEYGKLTLLSGDTDYYAVTLGAGETINATVRNDKDAAFDPDLTLLDSSGDQVEMATDLSEQVDDRTRYQLGYETDTAGTYYLEVSGNEYDEQHIGYTMNVGVASNDRFEPNGVTDKATEITAGEYGNLSLLSGDTDYYAVTLDTGETINATVRNDKDAEFDPDVTLLDSSGDQVETATDLSEQVDDRTTYRLGYESQTNGTFYLEVSGNEYDEHRVGYTMDVGIGSNDRFEPNGVIGEAAPVSPGTYEDLQILSEERDYYAIDVSADEQLDLTVQHNKDYDMDLEIVDSDDQILASGSDTSDTTSDTANLDVSYTPDSSGTYYIRVDSAMYTEETAPYTLSIEGGQEPTNEQPYTGFSFTYDSKTPNEEFQFDASESYDVDGTIVSYEWDFNGDGTIDTTGSTVSHTFAEPGEYLITMIATDDDGATSSATAFVTVESESTGNGIIDEYDTNGDGIGTSELITAVADWRNGDLTTRNLLQLLESWRSL</sequence>
<dbReference type="STRING" id="1267564.SAMN05192561_1054"/>
<dbReference type="OrthoDB" id="343265at2157"/>
<organism evidence="3 4">
    <name type="scientific">Halopenitus malekzadehii</name>
    <dbReference type="NCBI Taxonomy" id="1267564"/>
    <lineage>
        <taxon>Archaea</taxon>
        <taxon>Methanobacteriati</taxon>
        <taxon>Methanobacteriota</taxon>
        <taxon>Stenosarchaea group</taxon>
        <taxon>Halobacteria</taxon>
        <taxon>Halobacteriales</taxon>
        <taxon>Haloferacaceae</taxon>
        <taxon>Halopenitus</taxon>
    </lineage>
</organism>
<accession>A0A1H6J2M0</accession>
<dbReference type="SUPFAM" id="SSF89260">
    <property type="entry name" value="Collagen-binding domain"/>
    <property type="match status" value="1"/>
</dbReference>
<dbReference type="InterPro" id="IPR035986">
    <property type="entry name" value="PKD_dom_sf"/>
</dbReference>
<evidence type="ECO:0000256" key="1">
    <source>
        <dbReference type="ARBA" id="ARBA00001913"/>
    </source>
</evidence>
<reference evidence="3 4" key="1">
    <citation type="submission" date="2016-10" db="EMBL/GenBank/DDBJ databases">
        <authorList>
            <person name="de Groot N.N."/>
        </authorList>
    </citation>
    <scope>NUCLEOTIDE SEQUENCE [LARGE SCALE GENOMIC DNA]</scope>
    <source>
        <strain evidence="3 4">IBRC-M10418</strain>
    </source>
</reference>
<name>A0A1H6J2M0_9EURY</name>
<evidence type="ECO:0000313" key="4">
    <source>
        <dbReference type="Proteomes" id="UP000199215"/>
    </source>
</evidence>
<dbReference type="AlphaFoldDB" id="A0A1H6J2M0"/>
<dbReference type="PROSITE" id="PS50093">
    <property type="entry name" value="PKD"/>
    <property type="match status" value="1"/>
</dbReference>
<dbReference type="InterPro" id="IPR007280">
    <property type="entry name" value="Peptidase_C_arc/bac"/>
</dbReference>
<proteinExistence type="predicted"/>
<comment type="cofactor">
    <cofactor evidence="1">
        <name>Ca(2+)</name>
        <dbReference type="ChEBI" id="CHEBI:29108"/>
    </cofactor>
</comment>
<protein>
    <submittedName>
        <fullName evidence="3">Pre-peptidase C-terminal domain-containing protein</fullName>
    </submittedName>
</protein>
<evidence type="ECO:0000259" key="2">
    <source>
        <dbReference type="PROSITE" id="PS50093"/>
    </source>
</evidence>
<dbReference type="Proteomes" id="UP000199215">
    <property type="component" value="Unassembled WGS sequence"/>
</dbReference>
<gene>
    <name evidence="3" type="ORF">SAMN05192561_1054</name>
</gene>
<dbReference type="InterPro" id="IPR013783">
    <property type="entry name" value="Ig-like_fold"/>
</dbReference>
<dbReference type="EMBL" id="FNWU01000005">
    <property type="protein sequence ID" value="SEH53147.1"/>
    <property type="molecule type" value="Genomic_DNA"/>
</dbReference>
<dbReference type="InterPro" id="IPR022409">
    <property type="entry name" value="PKD/Chitinase_dom"/>
</dbReference>
<dbReference type="RefSeq" id="WP_092817034.1">
    <property type="nucleotide sequence ID" value="NZ_FNWU01000005.1"/>
</dbReference>
<keyword evidence="4" id="KW-1185">Reference proteome</keyword>
<dbReference type="Pfam" id="PF18911">
    <property type="entry name" value="PKD_4"/>
    <property type="match status" value="1"/>
</dbReference>
<dbReference type="SMART" id="SM00089">
    <property type="entry name" value="PKD"/>
    <property type="match status" value="1"/>
</dbReference>
<feature type="domain" description="PKD" evidence="2">
    <location>
        <begin position="649"/>
        <end position="739"/>
    </location>
</feature>